<dbReference type="InterPro" id="IPR002501">
    <property type="entry name" value="PsdUridine_synth_N"/>
</dbReference>
<dbReference type="PANTHER" id="PTHR13767">
    <property type="entry name" value="TRNA-PSEUDOURIDINE SYNTHASE"/>
    <property type="match status" value="1"/>
</dbReference>
<dbReference type="HAMAP" id="MF_01080">
    <property type="entry name" value="TruB_bact"/>
    <property type="match status" value="1"/>
</dbReference>
<dbReference type="InterPro" id="IPR032819">
    <property type="entry name" value="TruB_C"/>
</dbReference>
<feature type="active site" description="Nucleophile" evidence="5">
    <location>
        <position position="47"/>
    </location>
</feature>
<dbReference type="NCBIfam" id="TIGR00431">
    <property type="entry name" value="TruB"/>
    <property type="match status" value="1"/>
</dbReference>
<dbReference type="Pfam" id="PF01509">
    <property type="entry name" value="TruB_N"/>
    <property type="match status" value="1"/>
</dbReference>
<dbReference type="GO" id="GO:0003723">
    <property type="term" value="F:RNA binding"/>
    <property type="evidence" value="ECO:0007669"/>
    <property type="project" value="InterPro"/>
</dbReference>
<evidence type="ECO:0000259" key="7">
    <source>
        <dbReference type="Pfam" id="PF16198"/>
    </source>
</evidence>
<reference evidence="8 9" key="1">
    <citation type="submission" date="2022-12" db="EMBL/GenBank/DDBJ databases">
        <title>Metagenome assembled genome from gulf of manar.</title>
        <authorList>
            <person name="Kohli P."/>
            <person name="Pk S."/>
            <person name="Venkata Ramana C."/>
            <person name="Sasikala C."/>
        </authorList>
    </citation>
    <scope>NUCLEOTIDE SEQUENCE [LARGE SCALE GENOMIC DNA]</scope>
    <source>
        <strain evidence="8">JB008</strain>
    </source>
</reference>
<dbReference type="SUPFAM" id="SSF55120">
    <property type="entry name" value="Pseudouridine synthase"/>
    <property type="match status" value="1"/>
</dbReference>
<dbReference type="GO" id="GO:0160148">
    <property type="term" value="F:tRNA pseudouridine(55) synthase activity"/>
    <property type="evidence" value="ECO:0007669"/>
    <property type="project" value="UniProtKB-EC"/>
</dbReference>
<organism evidence="8 9">
    <name type="scientific">Candidatus Thalassospirochaeta sargassi</name>
    <dbReference type="NCBI Taxonomy" id="3119039"/>
    <lineage>
        <taxon>Bacteria</taxon>
        <taxon>Pseudomonadati</taxon>
        <taxon>Spirochaetota</taxon>
        <taxon>Spirochaetia</taxon>
        <taxon>Spirochaetales</taxon>
        <taxon>Spirochaetaceae</taxon>
        <taxon>Candidatus Thalassospirochaeta</taxon>
    </lineage>
</organism>
<evidence type="ECO:0000256" key="4">
    <source>
        <dbReference type="ARBA" id="ARBA00023235"/>
    </source>
</evidence>
<comment type="catalytic activity">
    <reaction evidence="1 5">
        <text>uridine(55) in tRNA = pseudouridine(55) in tRNA</text>
        <dbReference type="Rhea" id="RHEA:42532"/>
        <dbReference type="Rhea" id="RHEA-COMP:10101"/>
        <dbReference type="Rhea" id="RHEA-COMP:10102"/>
        <dbReference type="ChEBI" id="CHEBI:65314"/>
        <dbReference type="ChEBI" id="CHEBI:65315"/>
        <dbReference type="EC" id="5.4.99.25"/>
    </reaction>
</comment>
<feature type="domain" description="Pseudouridine synthase II N-terminal" evidence="6">
    <location>
        <begin position="36"/>
        <end position="178"/>
    </location>
</feature>
<evidence type="ECO:0000313" key="9">
    <source>
        <dbReference type="Proteomes" id="UP001221217"/>
    </source>
</evidence>
<keyword evidence="4 5" id="KW-0413">Isomerase</keyword>
<dbReference type="GO" id="GO:0031119">
    <property type="term" value="P:tRNA pseudouridine synthesis"/>
    <property type="evidence" value="ECO:0007669"/>
    <property type="project" value="UniProtKB-UniRule"/>
</dbReference>
<protein>
    <recommendedName>
        <fullName evidence="5">tRNA pseudouridine synthase B</fullName>
        <ecNumber evidence="5">5.4.99.25</ecNumber>
    </recommendedName>
    <alternativeName>
        <fullName evidence="5">tRNA pseudouridine(55) synthase</fullName>
        <shortName evidence="5">Psi55 synthase</shortName>
    </alternativeName>
    <alternativeName>
        <fullName evidence="5">tRNA pseudouridylate synthase</fullName>
    </alternativeName>
    <alternativeName>
        <fullName evidence="5">tRNA-uridine isomerase</fullName>
    </alternativeName>
</protein>
<name>A0AAJ1IAW7_9SPIO</name>
<dbReference type="PANTHER" id="PTHR13767:SF2">
    <property type="entry name" value="PSEUDOURIDYLATE SYNTHASE TRUB1"/>
    <property type="match status" value="1"/>
</dbReference>
<dbReference type="CDD" id="cd02573">
    <property type="entry name" value="PseudoU_synth_EcTruB"/>
    <property type="match status" value="1"/>
</dbReference>
<keyword evidence="3 5" id="KW-0819">tRNA processing</keyword>
<sequence length="300" mass="33197">MTTDTNGIILLNKSAGLTSFKALGTLKKKLKEYSGAKVKVGHTGTLDSFAEGLLVVLAGRFTRLNPVFTAFDKSYEADIIFGTETNTLDPAGDTIKTAEIPEYKTIESVLPSFQGAVRQRPPIFSAVHVNGERAYKKALNGTITELPERDVHIYNFEIIDWTSPVLKCRIDCSKGTYIRSIARDLGRLSGSCAHLRALTRISVGPFNLADSIKAEDFNPSEHLIRGRGTFEKLGKSDALHFRIIETDVDGAAKLRQGVTIRDSFFKIPPKDNGSYAVFIDDDFIAYIKYENGKYSYHFVG</sequence>
<evidence type="ECO:0000259" key="6">
    <source>
        <dbReference type="Pfam" id="PF01509"/>
    </source>
</evidence>
<dbReference type="Proteomes" id="UP001221217">
    <property type="component" value="Unassembled WGS sequence"/>
</dbReference>
<comment type="similarity">
    <text evidence="2 5">Belongs to the pseudouridine synthase TruB family. Type 1 subfamily.</text>
</comment>
<evidence type="ECO:0000256" key="5">
    <source>
        <dbReference type="HAMAP-Rule" id="MF_01080"/>
    </source>
</evidence>
<evidence type="ECO:0000313" key="8">
    <source>
        <dbReference type="EMBL" id="MDC7225895.1"/>
    </source>
</evidence>
<dbReference type="InterPro" id="IPR020103">
    <property type="entry name" value="PsdUridine_synth_cat_dom_sf"/>
</dbReference>
<dbReference type="AlphaFoldDB" id="A0AAJ1IAW7"/>
<proteinExistence type="inferred from homology"/>
<gene>
    <name evidence="5 8" type="primary">truB</name>
    <name evidence="8" type="ORF">PQJ61_03925</name>
</gene>
<evidence type="ECO:0000256" key="1">
    <source>
        <dbReference type="ARBA" id="ARBA00000385"/>
    </source>
</evidence>
<comment type="caution">
    <text evidence="8">The sequence shown here is derived from an EMBL/GenBank/DDBJ whole genome shotgun (WGS) entry which is preliminary data.</text>
</comment>
<comment type="function">
    <text evidence="5">Responsible for synthesis of pseudouridine from uracil-55 in the psi GC loop of transfer RNAs.</text>
</comment>
<accession>A0AAJ1IAW7</accession>
<dbReference type="Pfam" id="PF16198">
    <property type="entry name" value="TruB_C_2"/>
    <property type="match status" value="1"/>
</dbReference>
<dbReference type="EMBL" id="JAQQAL010000010">
    <property type="protein sequence ID" value="MDC7225895.1"/>
    <property type="molecule type" value="Genomic_DNA"/>
</dbReference>
<dbReference type="EC" id="5.4.99.25" evidence="5"/>
<dbReference type="GO" id="GO:1990481">
    <property type="term" value="P:mRNA pseudouridine synthesis"/>
    <property type="evidence" value="ECO:0007669"/>
    <property type="project" value="TreeGrafter"/>
</dbReference>
<feature type="domain" description="tRNA pseudouridylate synthase B C-terminal" evidence="7">
    <location>
        <begin position="179"/>
        <end position="219"/>
    </location>
</feature>
<evidence type="ECO:0000256" key="2">
    <source>
        <dbReference type="ARBA" id="ARBA00005642"/>
    </source>
</evidence>
<dbReference type="Gene3D" id="3.30.2350.10">
    <property type="entry name" value="Pseudouridine synthase"/>
    <property type="match status" value="1"/>
</dbReference>
<dbReference type="InterPro" id="IPR014780">
    <property type="entry name" value="tRNA_psdUridine_synth_TruB"/>
</dbReference>
<evidence type="ECO:0000256" key="3">
    <source>
        <dbReference type="ARBA" id="ARBA00022694"/>
    </source>
</evidence>